<comment type="caution">
    <text evidence="1">The sequence shown here is derived from an EMBL/GenBank/DDBJ whole genome shotgun (WGS) entry which is preliminary data.</text>
</comment>
<proteinExistence type="predicted"/>
<name>A0ACB9TI53_HOLOL</name>
<dbReference type="EMBL" id="CM043017">
    <property type="protein sequence ID" value="KAI4466466.1"/>
    <property type="molecule type" value="Genomic_DNA"/>
</dbReference>
<gene>
    <name evidence="1" type="ORF">MML48_3g00009375</name>
</gene>
<accession>A0ACB9TI53</accession>
<organism evidence="1 2">
    <name type="scientific">Holotrichia oblita</name>
    <name type="common">Chafer beetle</name>
    <dbReference type="NCBI Taxonomy" id="644536"/>
    <lineage>
        <taxon>Eukaryota</taxon>
        <taxon>Metazoa</taxon>
        <taxon>Ecdysozoa</taxon>
        <taxon>Arthropoda</taxon>
        <taxon>Hexapoda</taxon>
        <taxon>Insecta</taxon>
        <taxon>Pterygota</taxon>
        <taxon>Neoptera</taxon>
        <taxon>Endopterygota</taxon>
        <taxon>Coleoptera</taxon>
        <taxon>Polyphaga</taxon>
        <taxon>Scarabaeiformia</taxon>
        <taxon>Scarabaeidae</taxon>
        <taxon>Melolonthinae</taxon>
        <taxon>Holotrichia</taxon>
    </lineage>
</organism>
<dbReference type="Proteomes" id="UP001056778">
    <property type="component" value="Chromosome 3"/>
</dbReference>
<sequence>MQQQETCDDEPAPPADCYQPSYSYSGSPLTVSPLGSLKRSSHDVNATAQQLADNIFRTNSSLDTASKYKCTITSERLAQLKKVVEDAVKDHKIFTIKGPFPPLLRPGFPRSFQQFRRGFPFDRVHRHTEAFHPQDGDAGRVRHPEHRREDTVHRVAVRHEPHRRVHRQQEAHGHRQGLPEDLGPRMGPVPHALLPFRPPGRAVPRDEGLVVERAPRRRQGHVDGGGEILAAIPSRRHEEHLDHEAGEQVQREGYTVGEEYRGCRQSYEFEVEIRRSEIYRNASKSDREHAGLPGDDGSASEHVRAVRGRFHPGRGFHALAARDQFQSGSIAVDERDGQDVPAMMVDRRKDPKSDTGLFEMIYKQNLPRAPAYLGMSLSVRGRRVFKNRSKRNGGVGKGLAKDEQQKVSGDRKENSNLKAPAPIVQPCYTPKEISADMYEGPIIGDLMEEIQNSYLTYCENGIDIVPMSPQHVKLKKKIALNGKPDHRVSKSDHRGRRTTYNNKKRSSSVRRKSKGSEKINKAAAAAVTADGDGSTKVADESSTQQQQNSAFVKQAPVAIGGVRNKFYCGGGGGGGTGNRIAWESRRRLEPEDTSASILHHNRGKSILFKFSPSVNKNYPKTNDEHFSLMADAGCYLQANALRVLAFEAKQRNC</sequence>
<evidence type="ECO:0000313" key="1">
    <source>
        <dbReference type="EMBL" id="KAI4466466.1"/>
    </source>
</evidence>
<protein>
    <submittedName>
        <fullName evidence="1">Uncharacterized protein</fullName>
    </submittedName>
</protein>
<reference evidence="1" key="1">
    <citation type="submission" date="2022-04" db="EMBL/GenBank/DDBJ databases">
        <title>Chromosome-scale genome assembly of Holotrichia oblita Faldermann.</title>
        <authorList>
            <person name="Rongchong L."/>
        </authorList>
    </citation>
    <scope>NUCLEOTIDE SEQUENCE</scope>
    <source>
        <strain evidence="1">81SQS9</strain>
    </source>
</reference>
<keyword evidence="2" id="KW-1185">Reference proteome</keyword>
<evidence type="ECO:0000313" key="2">
    <source>
        <dbReference type="Proteomes" id="UP001056778"/>
    </source>
</evidence>